<dbReference type="Gene3D" id="3.10.450.50">
    <property type="match status" value="1"/>
</dbReference>
<evidence type="ECO:0000259" key="1">
    <source>
        <dbReference type="Pfam" id="PF12680"/>
    </source>
</evidence>
<keyword evidence="3" id="KW-1185">Reference proteome</keyword>
<evidence type="ECO:0000313" key="2">
    <source>
        <dbReference type="EMBL" id="RDI65951.1"/>
    </source>
</evidence>
<dbReference type="SUPFAM" id="SSF54427">
    <property type="entry name" value="NTF2-like"/>
    <property type="match status" value="1"/>
</dbReference>
<dbReference type="InterPro" id="IPR032710">
    <property type="entry name" value="NTF2-like_dom_sf"/>
</dbReference>
<accession>A0A370I767</accession>
<dbReference type="Pfam" id="PF12680">
    <property type="entry name" value="SnoaL_2"/>
    <property type="match status" value="1"/>
</dbReference>
<sequence length="153" mass="17175">MISGVLVPFIESEIVMTDTPVRTPRELVEEMFNGLAARDSDAFASWLAPDAVFEMPFTLEGTPERVEGREAIRDHLAQRRAATTGIEVHGIHPQVYETADPELLFVENEVDMTLPGEPRARIRTSVNVVRVRDGKVVLFRDYMNAAVLARLVR</sequence>
<dbReference type="STRING" id="1210086.GCA_001613105_03057"/>
<dbReference type="InterPro" id="IPR037401">
    <property type="entry name" value="SnoaL-like"/>
</dbReference>
<organism evidence="2 3">
    <name type="scientific">Nocardia pseudobrasiliensis</name>
    <dbReference type="NCBI Taxonomy" id="45979"/>
    <lineage>
        <taxon>Bacteria</taxon>
        <taxon>Bacillati</taxon>
        <taxon>Actinomycetota</taxon>
        <taxon>Actinomycetes</taxon>
        <taxon>Mycobacteriales</taxon>
        <taxon>Nocardiaceae</taxon>
        <taxon>Nocardia</taxon>
    </lineage>
</organism>
<evidence type="ECO:0000313" key="3">
    <source>
        <dbReference type="Proteomes" id="UP000254869"/>
    </source>
</evidence>
<reference evidence="2 3" key="1">
    <citation type="submission" date="2018-07" db="EMBL/GenBank/DDBJ databases">
        <title>Genomic Encyclopedia of Type Strains, Phase IV (KMG-IV): sequencing the most valuable type-strain genomes for metagenomic binning, comparative biology and taxonomic classification.</title>
        <authorList>
            <person name="Goeker M."/>
        </authorList>
    </citation>
    <scope>NUCLEOTIDE SEQUENCE [LARGE SCALE GENOMIC DNA]</scope>
    <source>
        <strain evidence="2 3">DSM 44290</strain>
    </source>
</reference>
<dbReference type="Proteomes" id="UP000254869">
    <property type="component" value="Unassembled WGS sequence"/>
</dbReference>
<protein>
    <submittedName>
        <fullName evidence="2">Uncharacterized protein (TIGR02246 family)</fullName>
    </submittedName>
</protein>
<proteinExistence type="predicted"/>
<gene>
    <name evidence="2" type="ORF">DFR76_105270</name>
</gene>
<name>A0A370I767_9NOCA</name>
<dbReference type="AlphaFoldDB" id="A0A370I767"/>
<comment type="caution">
    <text evidence="2">The sequence shown here is derived from an EMBL/GenBank/DDBJ whole genome shotgun (WGS) entry which is preliminary data.</text>
</comment>
<dbReference type="EMBL" id="QQBC01000005">
    <property type="protein sequence ID" value="RDI65951.1"/>
    <property type="molecule type" value="Genomic_DNA"/>
</dbReference>
<feature type="domain" description="SnoaL-like" evidence="1">
    <location>
        <begin position="28"/>
        <end position="137"/>
    </location>
</feature>